<proteinExistence type="predicted"/>
<dbReference type="Proteomes" id="UP000887116">
    <property type="component" value="Unassembled WGS sequence"/>
</dbReference>
<dbReference type="AlphaFoldDB" id="A0A8X6IN10"/>
<comment type="caution">
    <text evidence="1">The sequence shown here is derived from an EMBL/GenBank/DDBJ whole genome shotgun (WGS) entry which is preliminary data.</text>
</comment>
<evidence type="ECO:0000313" key="2">
    <source>
        <dbReference type="Proteomes" id="UP000887116"/>
    </source>
</evidence>
<name>A0A8X6IN10_TRICU</name>
<dbReference type="EMBL" id="BMAO01016340">
    <property type="protein sequence ID" value="GFR07845.1"/>
    <property type="molecule type" value="Genomic_DNA"/>
</dbReference>
<reference evidence="1" key="1">
    <citation type="submission" date="2020-07" db="EMBL/GenBank/DDBJ databases">
        <title>Multicomponent nature underlies the extraordinary mechanical properties of spider dragline silk.</title>
        <authorList>
            <person name="Kono N."/>
            <person name="Nakamura H."/>
            <person name="Mori M."/>
            <person name="Yoshida Y."/>
            <person name="Ohtoshi R."/>
            <person name="Malay A.D."/>
            <person name="Moran D.A.P."/>
            <person name="Tomita M."/>
            <person name="Numata K."/>
            <person name="Arakawa K."/>
        </authorList>
    </citation>
    <scope>NUCLEOTIDE SEQUENCE</scope>
</reference>
<protein>
    <submittedName>
        <fullName evidence="1">Uncharacterized protein</fullName>
    </submittedName>
</protein>
<gene>
    <name evidence="1" type="ORF">TNCT_367001</name>
</gene>
<accession>A0A8X6IN10</accession>
<organism evidence="1 2">
    <name type="scientific">Trichonephila clavata</name>
    <name type="common">Joro spider</name>
    <name type="synonym">Nephila clavata</name>
    <dbReference type="NCBI Taxonomy" id="2740835"/>
    <lineage>
        <taxon>Eukaryota</taxon>
        <taxon>Metazoa</taxon>
        <taxon>Ecdysozoa</taxon>
        <taxon>Arthropoda</taxon>
        <taxon>Chelicerata</taxon>
        <taxon>Arachnida</taxon>
        <taxon>Araneae</taxon>
        <taxon>Araneomorphae</taxon>
        <taxon>Entelegynae</taxon>
        <taxon>Araneoidea</taxon>
        <taxon>Nephilidae</taxon>
        <taxon>Trichonephila</taxon>
    </lineage>
</organism>
<sequence length="102" mass="12049">MLIITIKYRDRKRRVITIPEITTVMVLSLVPHYGSPLIRAYVAYASSQCVTEQTLEGENSTQDHGAFVKADVHFLDDFDLEYWNDDYCKEVLFFLWQLKYHQ</sequence>
<keyword evidence="2" id="KW-1185">Reference proteome</keyword>
<evidence type="ECO:0000313" key="1">
    <source>
        <dbReference type="EMBL" id="GFR07845.1"/>
    </source>
</evidence>